<evidence type="ECO:0000313" key="2">
    <source>
        <dbReference type="Proteomes" id="UP000310200"/>
    </source>
</evidence>
<dbReference type="Proteomes" id="UP000310200">
    <property type="component" value="Unassembled WGS sequence"/>
</dbReference>
<dbReference type="GO" id="GO:0005085">
    <property type="term" value="F:guanyl-nucleotide exchange factor activity"/>
    <property type="evidence" value="ECO:0007669"/>
    <property type="project" value="InterPro"/>
</dbReference>
<dbReference type="GO" id="GO:0032012">
    <property type="term" value="P:regulation of ARF protein signal transduction"/>
    <property type="evidence" value="ECO:0007669"/>
    <property type="project" value="InterPro"/>
</dbReference>
<reference evidence="1 2" key="1">
    <citation type="journal article" date="2019" name="Philos. Trans. R. Soc. Lond., B, Biol. Sci.">
        <title>Ant behaviour and brain gene expression of defending hosts depend on the ecological success of the intruding social parasite.</title>
        <authorList>
            <person name="Kaur R."/>
            <person name="Stoldt M."/>
            <person name="Jongepier E."/>
            <person name="Feldmeyer B."/>
            <person name="Menzel F."/>
            <person name="Bornberg-Bauer E."/>
            <person name="Foitzik S."/>
        </authorList>
    </citation>
    <scope>NUCLEOTIDE SEQUENCE [LARGE SCALE GENOMIC DNA]</scope>
    <source>
        <tissue evidence="1">Whole body</tissue>
    </source>
</reference>
<comment type="caution">
    <text evidence="1">The sequence shown here is derived from an EMBL/GenBank/DDBJ whole genome shotgun (WGS) entry which is preliminary data.</text>
</comment>
<organism evidence="1 2">
    <name type="scientific">Temnothorax longispinosus</name>
    <dbReference type="NCBI Taxonomy" id="300112"/>
    <lineage>
        <taxon>Eukaryota</taxon>
        <taxon>Metazoa</taxon>
        <taxon>Ecdysozoa</taxon>
        <taxon>Arthropoda</taxon>
        <taxon>Hexapoda</taxon>
        <taxon>Insecta</taxon>
        <taxon>Pterygota</taxon>
        <taxon>Neoptera</taxon>
        <taxon>Endopterygota</taxon>
        <taxon>Hymenoptera</taxon>
        <taxon>Apocrita</taxon>
        <taxon>Aculeata</taxon>
        <taxon>Formicoidea</taxon>
        <taxon>Formicidae</taxon>
        <taxon>Myrmicinae</taxon>
        <taxon>Temnothorax</taxon>
    </lineage>
</organism>
<sequence length="105" mass="12201">MLSTDLRSPQVKNKMTKERYIKIYDEIAGNEIKMKSNPNNSRLAGKQLISSEKKRRLLWNMEMEVISTAAKNLMEFVSHVQASFTTAKHLEHVQPMFKMTKKKST</sequence>
<gene>
    <name evidence="1" type="ORF">DBV15_11634</name>
</gene>
<dbReference type="SUPFAM" id="SSF48425">
    <property type="entry name" value="Sec7 domain"/>
    <property type="match status" value="1"/>
</dbReference>
<protein>
    <submittedName>
        <fullName evidence="1">Brefeldin A-inhibited guanine nucleotide-exchange protein</fullName>
    </submittedName>
</protein>
<evidence type="ECO:0000313" key="1">
    <source>
        <dbReference type="EMBL" id="TGZ51161.1"/>
    </source>
</evidence>
<dbReference type="AlphaFoldDB" id="A0A4S2KN30"/>
<proteinExistence type="predicted"/>
<dbReference type="InterPro" id="IPR035999">
    <property type="entry name" value="Sec7_dom_sf"/>
</dbReference>
<accession>A0A4S2KN30</accession>
<name>A0A4S2KN30_9HYME</name>
<keyword evidence="2" id="KW-1185">Reference proteome</keyword>
<dbReference type="EMBL" id="QBLH01001780">
    <property type="protein sequence ID" value="TGZ51161.1"/>
    <property type="molecule type" value="Genomic_DNA"/>
</dbReference>
<dbReference type="STRING" id="300112.A0A4S2KN30"/>